<protein>
    <submittedName>
        <fullName evidence="1">Uncharacterized protein</fullName>
    </submittedName>
</protein>
<evidence type="ECO:0000313" key="1">
    <source>
        <dbReference type="EMBL" id="HER95698.1"/>
    </source>
</evidence>
<comment type="caution">
    <text evidence="1">The sequence shown here is derived from an EMBL/GenBank/DDBJ whole genome shotgun (WGS) entry which is preliminary data.</text>
</comment>
<dbReference type="AlphaFoldDB" id="A0A7V2AZW7"/>
<gene>
    <name evidence="1" type="ORF">ENO59_04165</name>
</gene>
<organism evidence="1">
    <name type="scientific">Rhodothermus marinus</name>
    <name type="common">Rhodothermus obamensis</name>
    <dbReference type="NCBI Taxonomy" id="29549"/>
    <lineage>
        <taxon>Bacteria</taxon>
        <taxon>Pseudomonadati</taxon>
        <taxon>Rhodothermota</taxon>
        <taxon>Rhodothermia</taxon>
        <taxon>Rhodothermales</taxon>
        <taxon>Rhodothermaceae</taxon>
        <taxon>Rhodothermus</taxon>
    </lineage>
</organism>
<name>A0A7V2AZW7_RHOMR</name>
<dbReference type="EMBL" id="DSGB01000004">
    <property type="protein sequence ID" value="HER95698.1"/>
    <property type="molecule type" value="Genomic_DNA"/>
</dbReference>
<reference evidence="1" key="1">
    <citation type="journal article" date="2020" name="mSystems">
        <title>Genome- and Community-Level Interaction Insights into Carbon Utilization and Element Cycling Functions of Hydrothermarchaeota in Hydrothermal Sediment.</title>
        <authorList>
            <person name="Zhou Z."/>
            <person name="Liu Y."/>
            <person name="Xu W."/>
            <person name="Pan J."/>
            <person name="Luo Z.H."/>
            <person name="Li M."/>
        </authorList>
    </citation>
    <scope>NUCLEOTIDE SEQUENCE [LARGE SCALE GENOMIC DNA]</scope>
    <source>
        <strain evidence="1">SpSt-143</strain>
    </source>
</reference>
<sequence>MEKRVIKVEFGVSSDGTTAPASYTQIPEILPFDWPEDDVATAELADRTEVTVDVRTDVTVQTYAITDASLGTLRTHASNLAQNKIWLKLTKLDGGVREVRNVRVRSVRNAGGNPPRAEIIFQKTTVDGAAIV</sequence>
<accession>A0A7V2AZW7</accession>
<proteinExistence type="predicted"/>